<dbReference type="RefSeq" id="WP_200197970.1">
    <property type="nucleotide sequence ID" value="NZ_JAENHM010000073.1"/>
</dbReference>
<evidence type="ECO:0000313" key="1">
    <source>
        <dbReference type="EMBL" id="MBK1841293.1"/>
    </source>
</evidence>
<protein>
    <recommendedName>
        <fullName evidence="3">ParB/Sulfiredoxin domain-containing protein</fullName>
    </recommendedName>
</protein>
<evidence type="ECO:0008006" key="3">
    <source>
        <dbReference type="Google" id="ProtNLM"/>
    </source>
</evidence>
<reference evidence="2" key="1">
    <citation type="submission" date="2021-01" db="EMBL/GenBank/DDBJ databases">
        <title>Genome public.</title>
        <authorList>
            <person name="Liu C."/>
            <person name="Sun Q."/>
        </authorList>
    </citation>
    <scope>NUCLEOTIDE SEQUENCE [LARGE SCALE GENOMIC DNA]</scope>
    <source>
        <strain evidence="2">YIM B02556</strain>
    </source>
</reference>
<proteinExistence type="predicted"/>
<organism evidence="1 2">
    <name type="scientific">Azospirillum endophyticum</name>
    <dbReference type="NCBI Taxonomy" id="2800326"/>
    <lineage>
        <taxon>Bacteria</taxon>
        <taxon>Pseudomonadati</taxon>
        <taxon>Pseudomonadota</taxon>
        <taxon>Alphaproteobacteria</taxon>
        <taxon>Rhodospirillales</taxon>
        <taxon>Azospirillaceae</taxon>
        <taxon>Azospirillum</taxon>
    </lineage>
</organism>
<dbReference type="InterPro" id="IPR036086">
    <property type="entry name" value="ParB/Sulfiredoxin_sf"/>
</dbReference>
<comment type="caution">
    <text evidence="1">The sequence shown here is derived from an EMBL/GenBank/DDBJ whole genome shotgun (WGS) entry which is preliminary data.</text>
</comment>
<dbReference type="Gene3D" id="3.90.1530.10">
    <property type="entry name" value="Conserved hypothetical protein from pyrococcus furiosus pfu- 392566-001, ParB domain"/>
    <property type="match status" value="1"/>
</dbReference>
<dbReference type="CDD" id="cd16387">
    <property type="entry name" value="ParB_N_Srx"/>
    <property type="match status" value="1"/>
</dbReference>
<gene>
    <name evidence="1" type="ORF">JHL17_28200</name>
</gene>
<name>A0ABS1FD94_9PROT</name>
<keyword evidence="2" id="KW-1185">Reference proteome</keyword>
<dbReference type="EMBL" id="JAENHM010000073">
    <property type="protein sequence ID" value="MBK1841293.1"/>
    <property type="molecule type" value="Genomic_DNA"/>
</dbReference>
<dbReference type="Proteomes" id="UP000652760">
    <property type="component" value="Unassembled WGS sequence"/>
</dbReference>
<evidence type="ECO:0000313" key="2">
    <source>
        <dbReference type="Proteomes" id="UP000652760"/>
    </source>
</evidence>
<sequence>MAYRLLPLNDLLVNRANDRHGELENETAAIAWLFNSKEDHMKALARDIVDAGEIYEPLLVSPINGKFVVFDGNRRLTCLKVLKEPNKAPNKNLQSYFSSLKEKKNFVFPDRFMCQVETDRDRVDDILFRRHTGNQSGVGQSNWDDRMKANFVNRTGKGNAVSVADEVEQRLVAANMAPKHRKLPRSTMNRLLSSEAFRNRVGFSVSRGKFEYTHQEDVVLRALQRIANDLARRETVLGDIWDVDGKRAYLDKLEADGLLPTVKDSLTKHKDFGSVDSTKKSEDDVNSKKAKAASVSVSKPSRRVNLIARTDYGIAWPGRLQRHRAIWEELQFHLVLPDHSNAVSVLFRVLLDLSIENYISQNELTVGANDKLSLRALRIAEDLHAKKKIDHKYLGEIKKFQHADRLISADTLHRYVHSPDFAPSPDHLVALWDTLATFIVCCLKS</sequence>
<accession>A0ABS1FD94</accession>
<dbReference type="SUPFAM" id="SSF110849">
    <property type="entry name" value="ParB/Sulfiredoxin"/>
    <property type="match status" value="1"/>
</dbReference>